<reference evidence="2" key="1">
    <citation type="submission" date="2022-06" db="EMBL/GenBank/DDBJ databases">
        <authorList>
            <person name="Goudenege D."/>
            <person name="Le Roux F."/>
        </authorList>
    </citation>
    <scope>NUCLEOTIDE SEQUENCE</scope>
    <source>
        <strain evidence="2">12-063</strain>
    </source>
</reference>
<protein>
    <recommendedName>
        <fullName evidence="1">DUF4145 domain-containing protein</fullName>
    </recommendedName>
</protein>
<accession>A0ABM9FK53</accession>
<keyword evidence="3" id="KW-1185">Reference proteome</keyword>
<comment type="caution">
    <text evidence="2">The sequence shown here is derived from an EMBL/GenBank/DDBJ whole genome shotgun (WGS) entry which is preliminary data.</text>
</comment>
<evidence type="ECO:0000313" key="2">
    <source>
        <dbReference type="EMBL" id="CAH8202555.1"/>
    </source>
</evidence>
<gene>
    <name evidence="2" type="ORF">VAE063_1030026</name>
</gene>
<evidence type="ECO:0000313" key="3">
    <source>
        <dbReference type="Proteomes" id="UP001152658"/>
    </source>
</evidence>
<sequence>MNIDEYTTYINRRFIEVMYKERVPDAYKCACCRGGLEFLKGSFISQETKRSAQAHQEDWWEIEMVELVFSGILVCKSCGEKYTVSGVGAVEEDFDEEYGRHICEYFTPKYFYPELHLFKIAPKTPENIKKIIESSFSLAWSDFSAAANKLRIALELIVENLVPNASPKDSLGLKIQKIPDEQEQIRMMINAIKWLGNEASHTSRLKECDLAFAYEVMDSVLNDVYPDNAKRESLLKHVDRVNENKGSLVRE</sequence>
<dbReference type="Pfam" id="PF13643">
    <property type="entry name" value="DUF4145"/>
    <property type="match status" value="1"/>
</dbReference>
<dbReference type="RefSeq" id="WP_168524801.1">
    <property type="nucleotide sequence ID" value="NZ_CALYLA010000028.1"/>
</dbReference>
<dbReference type="Proteomes" id="UP001152658">
    <property type="component" value="Unassembled WGS sequence"/>
</dbReference>
<organism evidence="2 3">
    <name type="scientific">Vibrio aestuarianus</name>
    <dbReference type="NCBI Taxonomy" id="28171"/>
    <lineage>
        <taxon>Bacteria</taxon>
        <taxon>Pseudomonadati</taxon>
        <taxon>Pseudomonadota</taxon>
        <taxon>Gammaproteobacteria</taxon>
        <taxon>Vibrionales</taxon>
        <taxon>Vibrionaceae</taxon>
        <taxon>Vibrio</taxon>
    </lineage>
</organism>
<evidence type="ECO:0000259" key="1">
    <source>
        <dbReference type="Pfam" id="PF13643"/>
    </source>
</evidence>
<dbReference type="InterPro" id="IPR025285">
    <property type="entry name" value="DUF4145"/>
</dbReference>
<feature type="domain" description="DUF4145" evidence="1">
    <location>
        <begin position="137"/>
        <end position="209"/>
    </location>
</feature>
<proteinExistence type="predicted"/>
<name>A0ABM9FK53_9VIBR</name>
<dbReference type="EMBL" id="CALYLK010000004">
    <property type="protein sequence ID" value="CAH8202555.1"/>
    <property type="molecule type" value="Genomic_DNA"/>
</dbReference>